<dbReference type="KEGG" id="halt:IM660_15990"/>
<keyword evidence="2 4" id="KW-0560">Oxidoreductase</keyword>
<dbReference type="GO" id="GO:0030267">
    <property type="term" value="F:glyoxylate reductase (NADPH) activity"/>
    <property type="evidence" value="ECO:0007669"/>
    <property type="project" value="TreeGrafter"/>
</dbReference>
<dbReference type="GO" id="GO:0005829">
    <property type="term" value="C:cytosol"/>
    <property type="evidence" value="ECO:0007669"/>
    <property type="project" value="TreeGrafter"/>
</dbReference>
<dbReference type="InterPro" id="IPR036291">
    <property type="entry name" value="NAD(P)-bd_dom_sf"/>
</dbReference>
<name>A0A7M1SZ25_9MICO</name>
<dbReference type="Pfam" id="PF02826">
    <property type="entry name" value="2-Hacid_dh_C"/>
    <property type="match status" value="1"/>
</dbReference>
<dbReference type="SUPFAM" id="SSF51735">
    <property type="entry name" value="NAD(P)-binding Rossmann-fold domains"/>
    <property type="match status" value="1"/>
</dbReference>
<evidence type="ECO:0000256" key="2">
    <source>
        <dbReference type="ARBA" id="ARBA00023002"/>
    </source>
</evidence>
<comment type="similarity">
    <text evidence="1 4">Belongs to the D-isomer specific 2-hydroxyacid dehydrogenase family.</text>
</comment>
<evidence type="ECO:0000259" key="6">
    <source>
        <dbReference type="Pfam" id="PF02826"/>
    </source>
</evidence>
<dbReference type="InterPro" id="IPR006139">
    <property type="entry name" value="D-isomer_2_OHA_DH_cat_dom"/>
</dbReference>
<dbReference type="GO" id="GO:0016618">
    <property type="term" value="F:hydroxypyruvate reductase [NAD(P)H] activity"/>
    <property type="evidence" value="ECO:0007669"/>
    <property type="project" value="TreeGrafter"/>
</dbReference>
<dbReference type="SUPFAM" id="SSF52283">
    <property type="entry name" value="Formate/glycerate dehydrogenase catalytic domain-like"/>
    <property type="match status" value="1"/>
</dbReference>
<evidence type="ECO:0000259" key="5">
    <source>
        <dbReference type="Pfam" id="PF00389"/>
    </source>
</evidence>
<dbReference type="InterPro" id="IPR006140">
    <property type="entry name" value="D-isomer_DH_NAD-bd"/>
</dbReference>
<evidence type="ECO:0000313" key="7">
    <source>
        <dbReference type="EMBL" id="QOR72828.1"/>
    </source>
</evidence>
<evidence type="ECO:0000256" key="3">
    <source>
        <dbReference type="ARBA" id="ARBA00023027"/>
    </source>
</evidence>
<dbReference type="PANTHER" id="PTHR10996:SF178">
    <property type="entry name" value="2-HYDROXYACID DEHYDROGENASE YGL185C-RELATED"/>
    <property type="match status" value="1"/>
</dbReference>
<dbReference type="Pfam" id="PF00389">
    <property type="entry name" value="2-Hacid_dh"/>
    <property type="match status" value="1"/>
</dbReference>
<organism evidence="7 8">
    <name type="scientific">Ruania alkalisoli</name>
    <dbReference type="NCBI Taxonomy" id="2779775"/>
    <lineage>
        <taxon>Bacteria</taxon>
        <taxon>Bacillati</taxon>
        <taxon>Actinomycetota</taxon>
        <taxon>Actinomycetes</taxon>
        <taxon>Micrococcales</taxon>
        <taxon>Ruaniaceae</taxon>
        <taxon>Ruania</taxon>
    </lineage>
</organism>
<reference evidence="7 8" key="1">
    <citation type="submission" date="2020-10" db="EMBL/GenBank/DDBJ databases">
        <title>Haloactinobacterium sp. RN3S43, a bacterium isolated from saline soil.</title>
        <authorList>
            <person name="Sun J.-Q."/>
        </authorList>
    </citation>
    <scope>NUCLEOTIDE SEQUENCE [LARGE SCALE GENOMIC DNA]</scope>
    <source>
        <strain evidence="7 8">RN3S43</strain>
    </source>
</reference>
<proteinExistence type="inferred from homology"/>
<dbReference type="CDD" id="cd12167">
    <property type="entry name" value="2-Hacid_dh_8"/>
    <property type="match status" value="1"/>
</dbReference>
<dbReference type="GO" id="GO:0051287">
    <property type="term" value="F:NAD binding"/>
    <property type="evidence" value="ECO:0007669"/>
    <property type="project" value="InterPro"/>
</dbReference>
<feature type="domain" description="D-isomer specific 2-hydroxyacid dehydrogenase NAD-binding" evidence="6">
    <location>
        <begin position="119"/>
        <end position="283"/>
    </location>
</feature>
<dbReference type="AlphaFoldDB" id="A0A7M1SZ25"/>
<keyword evidence="8" id="KW-1185">Reference proteome</keyword>
<dbReference type="InterPro" id="IPR050223">
    <property type="entry name" value="D-isomer_2-hydroxyacid_DH"/>
</dbReference>
<accession>A0A7M1SZ25</accession>
<dbReference type="EMBL" id="CP063169">
    <property type="protein sequence ID" value="QOR72828.1"/>
    <property type="molecule type" value="Genomic_DNA"/>
</dbReference>
<feature type="domain" description="D-isomer specific 2-hydroxyacid dehydrogenase catalytic" evidence="5">
    <location>
        <begin position="18"/>
        <end position="314"/>
    </location>
</feature>
<evidence type="ECO:0000256" key="4">
    <source>
        <dbReference type="RuleBase" id="RU003719"/>
    </source>
</evidence>
<sequence length="323" mass="34828">MAMESIELRDGLFGPETMDRLRGLVDLDDRLLSPLDSEDAARALARTEILITSWGTPRITAELLDRAPRLRAVVHSAGSVKWWVDPVAWQRGVLVSSAATANAQPVAEYTLAMIILAGKRVLWPASHDPRGGWNPLQQVGNYGTTVGIVGASRTGRRVIEMLAALDVDVLVYDPWVGERELAGRAELVGSLIELAERSDVLSVHAPALPETRHMIDAPVLAAMCEGAVLINTARGSLLDHEALRHEIQRRPLYAVLDVTDPEPLPPSDPLLSHPAVLLTPHVAGSAGNELRRLGRSAVDEVERLVGGLPLRHAVAQAELAVSA</sequence>
<dbReference type="Proteomes" id="UP000593758">
    <property type="component" value="Chromosome"/>
</dbReference>
<evidence type="ECO:0000256" key="1">
    <source>
        <dbReference type="ARBA" id="ARBA00005854"/>
    </source>
</evidence>
<protein>
    <submittedName>
        <fullName evidence="7">Hydroxyacid dehydrogenase</fullName>
    </submittedName>
</protein>
<dbReference type="Gene3D" id="3.40.50.720">
    <property type="entry name" value="NAD(P)-binding Rossmann-like Domain"/>
    <property type="match status" value="2"/>
</dbReference>
<dbReference type="PANTHER" id="PTHR10996">
    <property type="entry name" value="2-HYDROXYACID DEHYDROGENASE-RELATED"/>
    <property type="match status" value="1"/>
</dbReference>
<gene>
    <name evidence="7" type="ORF">IM660_15990</name>
</gene>
<keyword evidence="3" id="KW-0520">NAD</keyword>
<evidence type="ECO:0000313" key="8">
    <source>
        <dbReference type="Proteomes" id="UP000593758"/>
    </source>
</evidence>